<proteinExistence type="predicted"/>
<evidence type="ECO:0000256" key="1">
    <source>
        <dbReference type="SAM" id="MobiDB-lite"/>
    </source>
</evidence>
<dbReference type="Proteomes" id="UP001497516">
    <property type="component" value="Chromosome 4"/>
</dbReference>
<dbReference type="AlphaFoldDB" id="A0AAV2ECR8"/>
<organism evidence="2 3">
    <name type="scientific">Linum trigynum</name>
    <dbReference type="NCBI Taxonomy" id="586398"/>
    <lineage>
        <taxon>Eukaryota</taxon>
        <taxon>Viridiplantae</taxon>
        <taxon>Streptophyta</taxon>
        <taxon>Embryophyta</taxon>
        <taxon>Tracheophyta</taxon>
        <taxon>Spermatophyta</taxon>
        <taxon>Magnoliopsida</taxon>
        <taxon>eudicotyledons</taxon>
        <taxon>Gunneridae</taxon>
        <taxon>Pentapetalae</taxon>
        <taxon>rosids</taxon>
        <taxon>fabids</taxon>
        <taxon>Malpighiales</taxon>
        <taxon>Linaceae</taxon>
        <taxon>Linum</taxon>
    </lineage>
</organism>
<reference evidence="2 3" key="1">
    <citation type="submission" date="2024-04" db="EMBL/GenBank/DDBJ databases">
        <authorList>
            <person name="Fracassetti M."/>
        </authorList>
    </citation>
    <scope>NUCLEOTIDE SEQUENCE [LARGE SCALE GENOMIC DNA]</scope>
</reference>
<evidence type="ECO:0000313" key="3">
    <source>
        <dbReference type="Proteomes" id="UP001497516"/>
    </source>
</evidence>
<feature type="region of interest" description="Disordered" evidence="1">
    <location>
        <begin position="1"/>
        <end position="26"/>
    </location>
</feature>
<name>A0AAV2ECR8_9ROSI</name>
<dbReference type="EMBL" id="OZ034817">
    <property type="protein sequence ID" value="CAL1383781.1"/>
    <property type="molecule type" value="Genomic_DNA"/>
</dbReference>
<protein>
    <submittedName>
        <fullName evidence="2">Uncharacterized protein</fullName>
    </submittedName>
</protein>
<sequence length="94" mass="10064">MQSGDAAFTFSGGKQEGAGDECWRGRTARRSGRRVEAWREERLMATTTGGAADDDWRGGVGIRPAAGREEVGVGEGFGNGRGLFVCFAFEFQKG</sequence>
<evidence type="ECO:0000313" key="2">
    <source>
        <dbReference type="EMBL" id="CAL1383781.1"/>
    </source>
</evidence>
<accession>A0AAV2ECR8</accession>
<keyword evidence="3" id="KW-1185">Reference proteome</keyword>
<gene>
    <name evidence="2" type="ORF">LTRI10_LOCUS25032</name>
</gene>